<gene>
    <name evidence="3" type="ORF">KZJ38_27290</name>
</gene>
<dbReference type="EMBL" id="CP080096">
    <property type="protein sequence ID" value="QYD73341.1"/>
    <property type="molecule type" value="Genomic_DNA"/>
</dbReference>
<reference evidence="3 4" key="1">
    <citation type="submission" date="2021-07" db="EMBL/GenBank/DDBJ databases">
        <title>Paraburkholderia edwinii protects Aspergillus sp. from phenazines by acting as a toxin sponge.</title>
        <authorList>
            <person name="Dahlstrom K.M."/>
            <person name="Newman D.K."/>
        </authorList>
    </citation>
    <scope>NUCLEOTIDE SEQUENCE [LARGE SCALE GENOMIC DNA]</scope>
    <source>
        <strain evidence="3 4">Pe01</strain>
    </source>
</reference>
<dbReference type="RefSeq" id="WP_219803080.1">
    <property type="nucleotide sequence ID" value="NZ_CP080096.1"/>
</dbReference>
<dbReference type="SUPFAM" id="SSF109854">
    <property type="entry name" value="DinB/YfiT-like putative metalloenzymes"/>
    <property type="match status" value="1"/>
</dbReference>
<name>A0ABX8UWJ2_9BURK</name>
<organism evidence="3 4">
    <name type="scientific">Paraburkholderia edwinii</name>
    <dbReference type="NCBI Taxonomy" id="2861782"/>
    <lineage>
        <taxon>Bacteria</taxon>
        <taxon>Pseudomonadati</taxon>
        <taxon>Pseudomonadota</taxon>
        <taxon>Betaproteobacteria</taxon>
        <taxon>Burkholderiales</taxon>
        <taxon>Burkholderiaceae</taxon>
        <taxon>Paraburkholderia</taxon>
    </lineage>
</organism>
<evidence type="ECO:0008006" key="5">
    <source>
        <dbReference type="Google" id="ProtNLM"/>
    </source>
</evidence>
<evidence type="ECO:0000313" key="3">
    <source>
        <dbReference type="EMBL" id="QYD73341.1"/>
    </source>
</evidence>
<dbReference type="Pfam" id="PF05163">
    <property type="entry name" value="DinB"/>
    <property type="match status" value="1"/>
</dbReference>
<keyword evidence="4" id="KW-1185">Reference proteome</keyword>
<dbReference type="PANTHER" id="PTHR37302">
    <property type="entry name" value="SLR1116 PROTEIN"/>
    <property type="match status" value="1"/>
</dbReference>
<comment type="similarity">
    <text evidence="1">Belongs to the DinB family.</text>
</comment>
<dbReference type="Gene3D" id="1.20.120.450">
    <property type="entry name" value="dinb family like domain"/>
    <property type="match status" value="1"/>
</dbReference>
<accession>A0ABX8UWJ2</accession>
<dbReference type="Proteomes" id="UP000826462">
    <property type="component" value="Chromosome 2"/>
</dbReference>
<evidence type="ECO:0000256" key="1">
    <source>
        <dbReference type="ARBA" id="ARBA00008635"/>
    </source>
</evidence>
<evidence type="ECO:0000313" key="4">
    <source>
        <dbReference type="Proteomes" id="UP000826462"/>
    </source>
</evidence>
<dbReference type="InterPro" id="IPR034660">
    <property type="entry name" value="DinB/YfiT-like"/>
</dbReference>
<dbReference type="InterPro" id="IPR007837">
    <property type="entry name" value="DinB"/>
</dbReference>
<keyword evidence="2" id="KW-0479">Metal-binding</keyword>
<evidence type="ECO:0000256" key="2">
    <source>
        <dbReference type="ARBA" id="ARBA00022723"/>
    </source>
</evidence>
<proteinExistence type="inferred from homology"/>
<sequence>MTCQPYSQLIAIKCWADRGLCDVLSEQFDRLGKDDAILMLRILDHIHVVDRIFQHHLQGLPHGFQAPRSDTLPELEPLARSMKEVDEWYASYVDSLAREDFEQPVDFLFTSGKPAHMRRGEIVLHVCLHGAYHRGNAGAVLQLKGITPSRDAITDFLEEAA</sequence>
<dbReference type="PANTHER" id="PTHR37302:SF1">
    <property type="entry name" value="PROTEIN DINB"/>
    <property type="match status" value="1"/>
</dbReference>
<protein>
    <recommendedName>
        <fullName evidence="5">Damage-inducible protein DinB</fullName>
    </recommendedName>
</protein>